<dbReference type="InterPro" id="IPR041073">
    <property type="entry name" value="MobL"/>
</dbReference>
<reference evidence="2 3" key="1">
    <citation type="submission" date="2016-09" db="EMBL/GenBank/DDBJ databases">
        <title>Complete genome of Desulfosporosinus sp. OL.</title>
        <authorList>
            <person name="Mardanov A."/>
            <person name="Beletsky A."/>
            <person name="Panova A."/>
            <person name="Karnachuk O."/>
            <person name="Ravin N."/>
        </authorList>
    </citation>
    <scope>NUCLEOTIDE SEQUENCE [LARGE SCALE GENOMIC DNA]</scope>
    <source>
        <strain evidence="2 3">OL</strain>
    </source>
</reference>
<dbReference type="SUPFAM" id="SSF81901">
    <property type="entry name" value="HCP-like"/>
    <property type="match status" value="3"/>
</dbReference>
<dbReference type="PANTHER" id="PTHR43628">
    <property type="entry name" value="ACTIVATOR OF C KINASE PROTEIN 1-RELATED"/>
    <property type="match status" value="1"/>
</dbReference>
<feature type="region of interest" description="Disordered" evidence="1">
    <location>
        <begin position="1"/>
        <end position="24"/>
    </location>
</feature>
<dbReference type="Pfam" id="PF18555">
    <property type="entry name" value="MobL"/>
    <property type="match status" value="1"/>
</dbReference>
<sequence length="853" mass="97536">MEYVATRDGVEKISPASRDNPATQKQEMLISDILAQFPDAADLFEYEDYIKQSTVKNASEFISAALDQNMDQLSYSQVYANYIATRPRAEKLGTHGLFSDEETPLMLSKVMEEVGEHTGNVWTPIISLRREDAARLGYDNAAAWMALIRKQRNIFAEQMKIAPENLRWYAAFHNEGHHPHCHMLVYSVNPREGYVTKPALEKMRSSLAKEIFQQDLIQIYSEQTAQRNTLAEQSREALKEIIGRMSGGMCDNETIESLLSHLAERLRHTSGKKQYGYLKSPLKAVVDQIVDELAKDVRVAEAYAKWQELRNEVLRTYKDKLPDPLPLSQQKEFKHIRNMVIAETVNIGGHHFTFEGDELAEDLQEVVEYEPLLLEDEYLPVMDEAPDNDEADNINPHIEWSDRYWRARAFLYGSDEMEPDFEQALRLFLEEAECGNALAMHDLGRMYADGLGVSMDADIAFTWYDKAFTAFMDIEANKKSQYVEYRIGKMHTAGLGTDQVYEEAAGWFEMAASRNYKYAQYSLAGLYYRGQGVEQDYEMAFRLYSKSAAKRVPYACYELAKMYRDGIGTEKGAEEAELNFEEAFYGFKRLEEKSHDDKLQYRLGQMIYTGTGTEKDVEAAIGYFEKAARLGNVHAQYMLGKIYLDSDSGHKNSEEAVLWLTKASDSGNSMAQYTLGKLYRDGSHVEKDSVKAVELFTKAAEQNNSFAQYQLGKLYLIGEGIQKDVKTAVEWLTASAEQGNQYAQYALGKLFLIGEEVPSDREAAVRWFTLSAEQGNVYARYFLDHMNFLSKPFLTLAVTRLLHHLSRIFRDEQKRLSGAPGMQTDSKLRRKIREKKIAQGHAPDDHELRHTTY</sequence>
<accession>A0A1Q8QTJ7</accession>
<dbReference type="PANTHER" id="PTHR43628:SF1">
    <property type="entry name" value="CHITIN SYNTHASE REGULATORY FACTOR 2-RELATED"/>
    <property type="match status" value="1"/>
</dbReference>
<evidence type="ECO:0000313" key="3">
    <source>
        <dbReference type="Proteomes" id="UP000186102"/>
    </source>
</evidence>
<dbReference type="SMART" id="SM00671">
    <property type="entry name" value="SEL1"/>
    <property type="match status" value="10"/>
</dbReference>
<dbReference type="InterPro" id="IPR011990">
    <property type="entry name" value="TPR-like_helical_dom_sf"/>
</dbReference>
<dbReference type="Gene3D" id="1.25.40.10">
    <property type="entry name" value="Tetratricopeptide repeat domain"/>
    <property type="match status" value="1"/>
</dbReference>
<dbReference type="STRING" id="1888891.DSOL_3006"/>
<evidence type="ECO:0000313" key="2">
    <source>
        <dbReference type="EMBL" id="OLN30664.1"/>
    </source>
</evidence>
<evidence type="ECO:0000256" key="1">
    <source>
        <dbReference type="SAM" id="MobiDB-lite"/>
    </source>
</evidence>
<dbReference type="Pfam" id="PF08238">
    <property type="entry name" value="Sel1"/>
    <property type="match status" value="10"/>
</dbReference>
<proteinExistence type="predicted"/>
<dbReference type="InterPro" id="IPR006597">
    <property type="entry name" value="Sel1-like"/>
</dbReference>
<evidence type="ECO:0008006" key="4">
    <source>
        <dbReference type="Google" id="ProtNLM"/>
    </source>
</evidence>
<organism evidence="2 3">
    <name type="scientific">Desulfosporosinus metallidurans</name>
    <dbReference type="NCBI Taxonomy" id="1888891"/>
    <lineage>
        <taxon>Bacteria</taxon>
        <taxon>Bacillati</taxon>
        <taxon>Bacillota</taxon>
        <taxon>Clostridia</taxon>
        <taxon>Eubacteriales</taxon>
        <taxon>Desulfitobacteriaceae</taxon>
        <taxon>Desulfosporosinus</taxon>
    </lineage>
</organism>
<dbReference type="InterPro" id="IPR048102">
    <property type="entry name" value="MobP3"/>
</dbReference>
<dbReference type="NCBIfam" id="NF041499">
    <property type="entry name" value="MobP3"/>
    <property type="match status" value="1"/>
</dbReference>
<gene>
    <name evidence="2" type="ORF">DSOL_3006</name>
</gene>
<comment type="caution">
    <text evidence="2">The sequence shown here is derived from an EMBL/GenBank/DDBJ whole genome shotgun (WGS) entry which is preliminary data.</text>
</comment>
<dbReference type="Proteomes" id="UP000186102">
    <property type="component" value="Unassembled WGS sequence"/>
</dbReference>
<dbReference type="EMBL" id="MLBF01000023">
    <property type="protein sequence ID" value="OLN30664.1"/>
    <property type="molecule type" value="Genomic_DNA"/>
</dbReference>
<name>A0A1Q8QTJ7_9FIRM</name>
<keyword evidence="3" id="KW-1185">Reference proteome</keyword>
<protein>
    <recommendedName>
        <fullName evidence="4">Sel1 repeat family protein</fullName>
    </recommendedName>
</protein>
<dbReference type="AlphaFoldDB" id="A0A1Q8QTJ7"/>
<dbReference type="InterPro" id="IPR052945">
    <property type="entry name" value="Mitotic_Regulator"/>
</dbReference>